<keyword evidence="1" id="KW-0732">Signal</keyword>
<dbReference type="RefSeq" id="WP_053961882.1">
    <property type="nucleotide sequence ID" value="NZ_CAMJVL010000056.1"/>
</dbReference>
<evidence type="ECO:0000256" key="1">
    <source>
        <dbReference type="SAM" id="SignalP"/>
    </source>
</evidence>
<dbReference type="Proteomes" id="UP000068137">
    <property type="component" value="Chromosome"/>
</dbReference>
<reference evidence="2 3" key="1">
    <citation type="journal article" date="2015" name="Genome Announc.">
        <title>Complete Genome Sequences for Two Strains of a Novel Fastidious, Partially Acid-Fast, Gram-Positive Corynebacterineae Bacterium, Derived from Human Clinical Samples.</title>
        <authorList>
            <person name="Nicholson A.C."/>
            <person name="Bell M."/>
            <person name="Humrighouse B.W."/>
            <person name="McQuiston J.R."/>
        </authorList>
    </citation>
    <scope>NUCLEOTIDE SEQUENCE [LARGE SCALE GENOMIC DNA]</scope>
    <source>
        <strain evidence="2 3">X1698</strain>
    </source>
</reference>
<proteinExistence type="predicted"/>
<gene>
    <name evidence="2" type="ORF">AL705_03840</name>
</gene>
<dbReference type="KEGG" id="cbq:AL705_03840"/>
<dbReference type="EMBL" id="CP012390">
    <property type="protein sequence ID" value="ALE18921.1"/>
    <property type="molecule type" value="Genomic_DNA"/>
</dbReference>
<evidence type="ECO:0000313" key="2">
    <source>
        <dbReference type="EMBL" id="ALE18921.1"/>
    </source>
</evidence>
<organism evidence="2 3">
    <name type="scientific">Lawsonella clevelandensis</name>
    <dbReference type="NCBI Taxonomy" id="1528099"/>
    <lineage>
        <taxon>Bacteria</taxon>
        <taxon>Bacillati</taxon>
        <taxon>Actinomycetota</taxon>
        <taxon>Actinomycetes</taxon>
        <taxon>Mycobacteriales</taxon>
        <taxon>Lawsonellaceae</taxon>
        <taxon>Lawsonella</taxon>
    </lineage>
</organism>
<dbReference type="AlphaFoldDB" id="A0A0M4MBZ9"/>
<feature type="chain" id="PRO_5005798333" evidence="1">
    <location>
        <begin position="25"/>
        <end position="186"/>
    </location>
</feature>
<evidence type="ECO:0000313" key="3">
    <source>
        <dbReference type="Proteomes" id="UP000068137"/>
    </source>
</evidence>
<name>A0A0M4MBZ9_9ACTN</name>
<protein>
    <submittedName>
        <fullName evidence="2">Uncharacterized protein</fullName>
    </submittedName>
</protein>
<feature type="signal peptide" evidence="1">
    <location>
        <begin position="1"/>
        <end position="24"/>
    </location>
</feature>
<accession>A0A0M4MBZ9</accession>
<sequence>MKRAATVALTGFLMLSLGAGIAQAEPYSDPATTPGKIVVHPKPQPLIQPPIEATVYAQPYGLVPDFHAASNFSPLGTQKNIRVRGPLLQPNRYSLFFKTRAACQADLDPYGHDYGALNPIVPQHWVWMAKNDATQQISTQCYQIYNGMWVYEYNNFFEMPVVQNPQNLPGHYPKNVPAEQKKYLRK</sequence>